<reference evidence="2 4" key="1">
    <citation type="submission" date="2016-10" db="EMBL/GenBank/DDBJ databases">
        <title>Draft genome sequences of four alkaliphilic bacteria belonging to the Anaerobacillus genus.</title>
        <authorList>
            <person name="Bassil N.M."/>
            <person name="Lloyd J.R."/>
        </authorList>
    </citation>
    <scope>NUCLEOTIDE SEQUENCE [LARGE SCALE GENOMIC DNA]</scope>
    <source>
        <strain evidence="2 4">NB2006</strain>
    </source>
</reference>
<organism evidence="2 4">
    <name type="scientific">Anaerobacillus isosaccharinicus</name>
    <dbReference type="NCBI Taxonomy" id="1532552"/>
    <lineage>
        <taxon>Bacteria</taxon>
        <taxon>Bacillati</taxon>
        <taxon>Bacillota</taxon>
        <taxon>Bacilli</taxon>
        <taxon>Bacillales</taxon>
        <taxon>Bacillaceae</taxon>
        <taxon>Anaerobacillus</taxon>
    </lineage>
</organism>
<keyword evidence="4" id="KW-1185">Reference proteome</keyword>
<reference evidence="3 4" key="3">
    <citation type="journal article" date="2019" name="Int. J. Syst. Evol. Microbiol.">
        <title>Anaerobacillus isosaccharinicus sp. nov., an alkaliphilic bacterium which degrades isosaccharinic acid.</title>
        <authorList>
            <person name="Bassil N.M."/>
            <person name="Lloyd J.R."/>
        </authorList>
    </citation>
    <scope>NUCLEOTIDE SEQUENCE [LARGE SCALE GENOMIC DNA]</scope>
    <source>
        <strain evidence="3 4">NB2006</strain>
    </source>
</reference>
<keyword evidence="1" id="KW-1133">Transmembrane helix</keyword>
<dbReference type="EMBL" id="LQXD01000001">
    <property type="protein sequence ID" value="OIJ23408.1"/>
    <property type="molecule type" value="Genomic_DNA"/>
</dbReference>
<sequence length="334" mass="37591">MKKLVRGFVLLVTILLLQLTILPPNEALSNNPNISLTELNIKVMPEFINPEDWDYNNPSLLVGYHGTITNHSEAPYTGEIKIDVPTHLPDFQAGFVAQFLNEEDAEPIEEDYTVNVEDGSITWTPKNPIAPNESYNFVLEYFSAAIEGVVDRSFKFEFIPEADIDNVNIAVYAPYKAENFTIDKEADLNSMTFGIDFHMFEHSDVKQGEQLDLTVSYTKEDIVTTMEALNDFSAPEDEAHAGFNQQDTETPQQQSNAILSAENIIMISLSLILIGALAFIILRKKKENNQSVKVNSIAPKKIVNKEGEIKKLRKMLTDGLIDEKTYKEKRAKLG</sequence>
<evidence type="ECO:0000313" key="2">
    <source>
        <dbReference type="EMBL" id="OIJ23408.1"/>
    </source>
</evidence>
<evidence type="ECO:0000313" key="4">
    <source>
        <dbReference type="Proteomes" id="UP000180175"/>
    </source>
</evidence>
<dbReference type="AlphaFoldDB" id="A0A1S2MFB4"/>
<dbReference type="OrthoDB" id="2790201at2"/>
<protein>
    <submittedName>
        <fullName evidence="2">Uncharacterized protein</fullName>
    </submittedName>
</protein>
<dbReference type="KEGG" id="aia:AWH56_007330"/>
<accession>A0A1S2MFB4</accession>
<reference evidence="3" key="4">
    <citation type="submission" date="2020-10" db="EMBL/GenBank/DDBJ databases">
        <authorList>
            <person name="Bassil N.M."/>
            <person name="Lloyd J.R."/>
        </authorList>
    </citation>
    <scope>NUCLEOTIDE SEQUENCE</scope>
    <source>
        <strain evidence="3">NB2006</strain>
    </source>
</reference>
<keyword evidence="1" id="KW-0472">Membrane</keyword>
<name>A0A1S2MFB4_9BACI</name>
<reference evidence="3 4" key="2">
    <citation type="journal article" date="2017" name="Genome Announc.">
        <title>Draft Genome Sequences of Four Alkaliphilic Bacteria Belonging to the Anaerobacillus Genus.</title>
        <authorList>
            <person name="Bassil N.M."/>
            <person name="Lloyd J.R."/>
        </authorList>
    </citation>
    <scope>NUCLEOTIDE SEQUENCE [LARGE SCALE GENOMIC DNA]</scope>
    <source>
        <strain evidence="3 4">NB2006</strain>
    </source>
</reference>
<proteinExistence type="predicted"/>
<keyword evidence="1" id="KW-0812">Transmembrane</keyword>
<feature type="transmembrane region" description="Helical" evidence="1">
    <location>
        <begin position="264"/>
        <end position="282"/>
    </location>
</feature>
<gene>
    <name evidence="2" type="ORF">AWH56_00505</name>
    <name evidence="3" type="ORF">AWH56_007330</name>
</gene>
<evidence type="ECO:0000256" key="1">
    <source>
        <dbReference type="SAM" id="Phobius"/>
    </source>
</evidence>
<dbReference type="EMBL" id="CP063356">
    <property type="protein sequence ID" value="QOY37421.1"/>
    <property type="molecule type" value="Genomic_DNA"/>
</dbReference>
<dbReference type="Proteomes" id="UP000180175">
    <property type="component" value="Chromosome"/>
</dbReference>
<dbReference type="RefSeq" id="WP_071315317.1">
    <property type="nucleotide sequence ID" value="NZ_CP063356.2"/>
</dbReference>
<evidence type="ECO:0000313" key="3">
    <source>
        <dbReference type="EMBL" id="QOY37421.1"/>
    </source>
</evidence>